<keyword evidence="3" id="KW-1185">Reference proteome</keyword>
<name>W7XXN2_9BACT</name>
<dbReference type="RefSeq" id="WP_044212782.1">
    <property type="nucleotide sequence ID" value="NZ_BAMD01000019.1"/>
</dbReference>
<dbReference type="STRING" id="869213.GCA_000517085_01410"/>
<keyword evidence="2" id="KW-0808">Transferase</keyword>
<dbReference type="EMBL" id="BAMD01000019">
    <property type="protein sequence ID" value="GAF03210.1"/>
    <property type="molecule type" value="Genomic_DNA"/>
</dbReference>
<dbReference type="SMART" id="SM00450">
    <property type="entry name" value="RHOD"/>
    <property type="match status" value="1"/>
</dbReference>
<comment type="caution">
    <text evidence="2">The sequence shown here is derived from an EMBL/GenBank/DDBJ whole genome shotgun (WGS) entry which is preliminary data.</text>
</comment>
<proteinExistence type="predicted"/>
<gene>
    <name evidence="2" type="ORF">JCM21142_41875</name>
</gene>
<dbReference type="InterPro" id="IPR001763">
    <property type="entry name" value="Rhodanese-like_dom"/>
</dbReference>
<accession>W7XXN2</accession>
<dbReference type="InterPro" id="IPR050229">
    <property type="entry name" value="GlpE_sulfurtransferase"/>
</dbReference>
<dbReference type="PROSITE" id="PS50206">
    <property type="entry name" value="RHODANESE_3"/>
    <property type="match status" value="1"/>
</dbReference>
<organism evidence="2 3">
    <name type="scientific">Saccharicrinis fermentans DSM 9555 = JCM 21142</name>
    <dbReference type="NCBI Taxonomy" id="869213"/>
    <lineage>
        <taxon>Bacteria</taxon>
        <taxon>Pseudomonadati</taxon>
        <taxon>Bacteroidota</taxon>
        <taxon>Bacteroidia</taxon>
        <taxon>Marinilabiliales</taxon>
        <taxon>Marinilabiliaceae</taxon>
        <taxon>Saccharicrinis</taxon>
    </lineage>
</organism>
<dbReference type="GO" id="GO:0016740">
    <property type="term" value="F:transferase activity"/>
    <property type="evidence" value="ECO:0007669"/>
    <property type="project" value="UniProtKB-KW"/>
</dbReference>
<dbReference type="eggNOG" id="COG0607">
    <property type="taxonomic scope" value="Bacteria"/>
</dbReference>
<protein>
    <submittedName>
        <fullName evidence="2">Thiosulfate sulfurtransferase PspE</fullName>
    </submittedName>
</protein>
<dbReference type="SUPFAM" id="SSF52821">
    <property type="entry name" value="Rhodanese/Cell cycle control phosphatase"/>
    <property type="match status" value="1"/>
</dbReference>
<evidence type="ECO:0000313" key="2">
    <source>
        <dbReference type="EMBL" id="GAF03210.1"/>
    </source>
</evidence>
<reference evidence="2 3" key="1">
    <citation type="journal article" date="2014" name="Genome Announc.">
        <title>Draft Genome Sequence of Cytophaga fermentans JCM 21142T, a Facultative Anaerobe Isolated from Marine Mud.</title>
        <authorList>
            <person name="Starns D."/>
            <person name="Oshima K."/>
            <person name="Suda W."/>
            <person name="Iino T."/>
            <person name="Yuki M."/>
            <person name="Inoue J."/>
            <person name="Kitamura K."/>
            <person name="Iida T."/>
            <person name="Darby A."/>
            <person name="Hattori M."/>
            <person name="Ohkuma M."/>
        </authorList>
    </citation>
    <scope>NUCLEOTIDE SEQUENCE [LARGE SCALE GENOMIC DNA]</scope>
    <source>
        <strain evidence="2 3">JCM 21142</strain>
    </source>
</reference>
<dbReference type="Pfam" id="PF00581">
    <property type="entry name" value="Rhodanese"/>
    <property type="match status" value="1"/>
</dbReference>
<dbReference type="OrthoDB" id="1450994at2"/>
<dbReference type="AlphaFoldDB" id="W7XXN2"/>
<dbReference type="InterPro" id="IPR036873">
    <property type="entry name" value="Rhodanese-like_dom_sf"/>
</dbReference>
<dbReference type="Gene3D" id="3.40.250.10">
    <property type="entry name" value="Rhodanese-like domain"/>
    <property type="match status" value="1"/>
</dbReference>
<feature type="domain" description="Rhodanese" evidence="1">
    <location>
        <begin position="1"/>
        <end position="86"/>
    </location>
</feature>
<sequence length="88" mass="9694">MNNKVTVIDVRSSMEFASGKVEGSINIPLDQIVQRMEEIKAIKGSIVLCCAAGIRSFSAWQFLQENGMTNVRNGGAWYDVAEALDKNK</sequence>
<evidence type="ECO:0000313" key="3">
    <source>
        <dbReference type="Proteomes" id="UP000019402"/>
    </source>
</evidence>
<dbReference type="Proteomes" id="UP000019402">
    <property type="component" value="Unassembled WGS sequence"/>
</dbReference>
<dbReference type="PANTHER" id="PTHR43031:SF1">
    <property type="entry name" value="PYRIDINE NUCLEOTIDE-DISULPHIDE OXIDOREDUCTASE"/>
    <property type="match status" value="1"/>
</dbReference>
<evidence type="ECO:0000259" key="1">
    <source>
        <dbReference type="PROSITE" id="PS50206"/>
    </source>
</evidence>
<dbReference type="PANTHER" id="PTHR43031">
    <property type="entry name" value="FAD-DEPENDENT OXIDOREDUCTASE"/>
    <property type="match status" value="1"/>
</dbReference>